<gene>
    <name evidence="8" type="ORF">PITCH_A900003</name>
</gene>
<dbReference type="InterPro" id="IPR011766">
    <property type="entry name" value="TPP_enzyme_TPP-bd"/>
</dbReference>
<name>A0A445N3U9_9BACT</name>
<dbReference type="SUPFAM" id="SSF52467">
    <property type="entry name" value="DHS-like NAD/FAD-binding domain"/>
    <property type="match status" value="1"/>
</dbReference>
<dbReference type="SUPFAM" id="SSF52518">
    <property type="entry name" value="Thiamin diphosphate-binding fold (THDP-binding)"/>
    <property type="match status" value="2"/>
</dbReference>
<comment type="similarity">
    <text evidence="2 4">Belongs to the TPP enzyme family.</text>
</comment>
<feature type="domain" description="Thiamine pyrophosphate enzyme N-terminal TPP-binding" evidence="7">
    <location>
        <begin position="1"/>
        <end position="116"/>
    </location>
</feature>
<evidence type="ECO:0000259" key="7">
    <source>
        <dbReference type="Pfam" id="PF02776"/>
    </source>
</evidence>
<dbReference type="EMBL" id="OJIN01000237">
    <property type="protein sequence ID" value="SPD76363.1"/>
    <property type="molecule type" value="Genomic_DNA"/>
</dbReference>
<reference evidence="8" key="1">
    <citation type="submission" date="2018-01" db="EMBL/GenBank/DDBJ databases">
        <authorList>
            <person name="Regsiter A."/>
            <person name="William W."/>
        </authorList>
    </citation>
    <scope>NUCLEOTIDE SEQUENCE</scope>
    <source>
        <strain evidence="8">TRIP AH-1</strain>
    </source>
</reference>
<dbReference type="GO" id="GO:0005948">
    <property type="term" value="C:acetolactate synthase complex"/>
    <property type="evidence" value="ECO:0007669"/>
    <property type="project" value="TreeGrafter"/>
</dbReference>
<dbReference type="GO" id="GO:0050660">
    <property type="term" value="F:flavin adenine dinucleotide binding"/>
    <property type="evidence" value="ECO:0007669"/>
    <property type="project" value="TreeGrafter"/>
</dbReference>
<dbReference type="GO" id="GO:0030976">
    <property type="term" value="F:thiamine pyrophosphate binding"/>
    <property type="evidence" value="ECO:0007669"/>
    <property type="project" value="InterPro"/>
</dbReference>
<dbReference type="InterPro" id="IPR045229">
    <property type="entry name" value="TPP_enz"/>
</dbReference>
<dbReference type="FunFam" id="3.40.50.970:FF:000007">
    <property type="entry name" value="Acetolactate synthase"/>
    <property type="match status" value="1"/>
</dbReference>
<sequence length="570" mass="61616">MTLSDLVVNYLQQFKVGYVFSVPGGPIIPLYDALARREKMGGPRSVLARHESGAAFMADGYARASGRIGVCMATTGPGATNMITGVAEAYEDHIPMLVITAQTPIPAFSLGAFQESSADVTDIVGMFEHVTKYNTLVSHPDQLENKLAAALTLALTPPRGPAHLSMPTDILRAQAAGPIRHRNLNSVLTQPEARVDLAALKSLVEKVQDVLSADRRVVLLVGHDCEGAAQAIMNFAELIGANIISTQRGKSWVNPYHPLYKGVFGFAGHPTARMALSDESVGLIVAAGTSLSEWATAGWDRVLMNHRLVHIHNHASAFARSPMSCLHVLGTISTIFEELVIRIKKADDRHAVTPSYPATKNEKIPYIPGQIEVQAPEACLFEKAFGAITPQLLISEIIQRLPGKTRFFVDNSNSVPWTIHYFFSHCPEDYHLSIGFASMGWAIGASVGAALASPDSPSVCFTGDGCFLMSGQEITVAVTEKLPVIFVVLNDQAYGMIRHAHRLTGKERVDLSIPPVDFSMMARAVGADAHTIRSPEDLERIDFPSLCSKSGPTLLDVHIDPDEVPPLGMF</sequence>
<evidence type="ECO:0000259" key="6">
    <source>
        <dbReference type="Pfam" id="PF02775"/>
    </source>
</evidence>
<organism evidence="8">
    <name type="scientific">uncultured Desulfobacterium sp</name>
    <dbReference type="NCBI Taxonomy" id="201089"/>
    <lineage>
        <taxon>Bacteria</taxon>
        <taxon>Pseudomonadati</taxon>
        <taxon>Thermodesulfobacteriota</taxon>
        <taxon>Desulfobacteria</taxon>
        <taxon>Desulfobacterales</taxon>
        <taxon>Desulfobacteriaceae</taxon>
        <taxon>Desulfobacterium</taxon>
        <taxon>environmental samples</taxon>
    </lineage>
</organism>
<dbReference type="InterPro" id="IPR029061">
    <property type="entry name" value="THDP-binding"/>
</dbReference>
<dbReference type="Pfam" id="PF00205">
    <property type="entry name" value="TPP_enzyme_M"/>
    <property type="match status" value="1"/>
</dbReference>
<evidence type="ECO:0000313" key="8">
    <source>
        <dbReference type="EMBL" id="SPD76363.1"/>
    </source>
</evidence>
<feature type="domain" description="Thiamine pyrophosphate enzyme TPP-binding" evidence="6">
    <location>
        <begin position="413"/>
        <end position="557"/>
    </location>
</feature>
<dbReference type="CDD" id="cd00568">
    <property type="entry name" value="TPP_enzymes"/>
    <property type="match status" value="1"/>
</dbReference>
<dbReference type="Pfam" id="PF02775">
    <property type="entry name" value="TPP_enzyme_C"/>
    <property type="match status" value="1"/>
</dbReference>
<proteinExistence type="inferred from homology"/>
<dbReference type="Gene3D" id="3.40.50.1220">
    <property type="entry name" value="TPP-binding domain"/>
    <property type="match status" value="1"/>
</dbReference>
<dbReference type="GO" id="GO:0009099">
    <property type="term" value="P:L-valine biosynthetic process"/>
    <property type="evidence" value="ECO:0007669"/>
    <property type="project" value="TreeGrafter"/>
</dbReference>
<dbReference type="CDD" id="cd07035">
    <property type="entry name" value="TPP_PYR_POX_like"/>
    <property type="match status" value="1"/>
</dbReference>
<dbReference type="PROSITE" id="PS00187">
    <property type="entry name" value="TPP_ENZYMES"/>
    <property type="match status" value="1"/>
</dbReference>
<evidence type="ECO:0000256" key="2">
    <source>
        <dbReference type="ARBA" id="ARBA00007812"/>
    </source>
</evidence>
<evidence type="ECO:0000256" key="1">
    <source>
        <dbReference type="ARBA" id="ARBA00001964"/>
    </source>
</evidence>
<evidence type="ECO:0008006" key="9">
    <source>
        <dbReference type="Google" id="ProtNLM"/>
    </source>
</evidence>
<dbReference type="Gene3D" id="3.40.50.970">
    <property type="match status" value="2"/>
</dbReference>
<dbReference type="PANTHER" id="PTHR18968:SF13">
    <property type="entry name" value="ACETOLACTATE SYNTHASE CATALYTIC SUBUNIT, MITOCHONDRIAL"/>
    <property type="match status" value="1"/>
</dbReference>
<dbReference type="AlphaFoldDB" id="A0A445N3U9"/>
<evidence type="ECO:0000259" key="5">
    <source>
        <dbReference type="Pfam" id="PF00205"/>
    </source>
</evidence>
<dbReference type="GO" id="GO:0003984">
    <property type="term" value="F:acetolactate synthase activity"/>
    <property type="evidence" value="ECO:0007669"/>
    <property type="project" value="TreeGrafter"/>
</dbReference>
<evidence type="ECO:0000256" key="3">
    <source>
        <dbReference type="ARBA" id="ARBA00023052"/>
    </source>
</evidence>
<evidence type="ECO:0000256" key="4">
    <source>
        <dbReference type="RuleBase" id="RU362132"/>
    </source>
</evidence>
<dbReference type="GO" id="GO:0000287">
    <property type="term" value="F:magnesium ion binding"/>
    <property type="evidence" value="ECO:0007669"/>
    <property type="project" value="InterPro"/>
</dbReference>
<accession>A0A445N3U9</accession>
<dbReference type="Pfam" id="PF02776">
    <property type="entry name" value="TPP_enzyme_N"/>
    <property type="match status" value="1"/>
</dbReference>
<comment type="cofactor">
    <cofactor evidence="1">
        <name>thiamine diphosphate</name>
        <dbReference type="ChEBI" id="CHEBI:58937"/>
    </cofactor>
</comment>
<dbReference type="InterPro" id="IPR029035">
    <property type="entry name" value="DHS-like_NAD/FAD-binding_dom"/>
</dbReference>
<keyword evidence="3 4" id="KW-0786">Thiamine pyrophosphate</keyword>
<feature type="domain" description="Thiamine pyrophosphate enzyme central" evidence="5">
    <location>
        <begin position="204"/>
        <end position="339"/>
    </location>
</feature>
<dbReference type="InterPro" id="IPR012001">
    <property type="entry name" value="Thiamin_PyroP_enz_TPP-bd_dom"/>
</dbReference>
<dbReference type="InterPro" id="IPR012000">
    <property type="entry name" value="Thiamin_PyroP_enz_cen_dom"/>
</dbReference>
<protein>
    <recommendedName>
        <fullName evidence="9">Acetolactate synthase</fullName>
    </recommendedName>
</protein>
<dbReference type="GO" id="GO:0009097">
    <property type="term" value="P:isoleucine biosynthetic process"/>
    <property type="evidence" value="ECO:0007669"/>
    <property type="project" value="TreeGrafter"/>
</dbReference>
<dbReference type="InterPro" id="IPR000399">
    <property type="entry name" value="TPP-bd_CS"/>
</dbReference>
<dbReference type="PANTHER" id="PTHR18968">
    <property type="entry name" value="THIAMINE PYROPHOSPHATE ENZYMES"/>
    <property type="match status" value="1"/>
</dbReference>